<dbReference type="GO" id="GO:0070497">
    <property type="term" value="F:6-carboxytetrahydropterin synthase activity"/>
    <property type="evidence" value="ECO:0007669"/>
    <property type="project" value="UniProtKB-EC"/>
</dbReference>
<dbReference type="EMBL" id="CP022163">
    <property type="protein sequence ID" value="ATB29015.1"/>
    <property type="molecule type" value="Genomic_DNA"/>
</dbReference>
<dbReference type="Gene3D" id="3.30.479.10">
    <property type="entry name" value="6-pyruvoyl tetrahydropterin synthase/QueD"/>
    <property type="match status" value="1"/>
</dbReference>
<evidence type="ECO:0000256" key="9">
    <source>
        <dbReference type="ARBA" id="ARBA00031449"/>
    </source>
</evidence>
<dbReference type="PANTHER" id="PTHR12589:SF7">
    <property type="entry name" value="6-PYRUVOYL TETRAHYDROBIOPTERIN SYNTHASE"/>
    <property type="match status" value="1"/>
</dbReference>
<keyword evidence="12" id="KW-1185">Reference proteome</keyword>
<dbReference type="RefSeq" id="WP_095977639.1">
    <property type="nucleotide sequence ID" value="NZ_CP022163.1"/>
</dbReference>
<reference evidence="11 12" key="1">
    <citation type="submission" date="2017-06" db="EMBL/GenBank/DDBJ databases">
        <authorList>
            <person name="Kim H.J."/>
            <person name="Triplett B.A."/>
        </authorList>
    </citation>
    <scope>NUCLEOTIDE SEQUENCE [LARGE SCALE GENOMIC DNA]</scope>
    <source>
        <strain evidence="11 12">DSM 14713</strain>
    </source>
</reference>
<name>A0A250IB90_9BACT</name>
<evidence type="ECO:0000256" key="2">
    <source>
        <dbReference type="ARBA" id="ARBA00005061"/>
    </source>
</evidence>
<comment type="cofactor">
    <cofactor evidence="1">
        <name>Zn(2+)</name>
        <dbReference type="ChEBI" id="CHEBI:29105"/>
    </cofactor>
</comment>
<evidence type="ECO:0000256" key="10">
    <source>
        <dbReference type="ARBA" id="ARBA00048807"/>
    </source>
</evidence>
<evidence type="ECO:0000256" key="7">
    <source>
        <dbReference type="ARBA" id="ARBA00022833"/>
    </source>
</evidence>
<evidence type="ECO:0000256" key="8">
    <source>
        <dbReference type="ARBA" id="ARBA00023239"/>
    </source>
</evidence>
<sequence length="146" mass="16580">MEQIHAVRRIQFAAGHRVFQHESKCRNLHGHNYVAFFHARAESGLDAIGRVIDFSVLKEKLGGWVDENWDHGFLAWEKDTEALEAIRKVPGQKVYVTKRNPTAENMALELLLEVAPKVLAGTGVTLSRVVLWETENCYAEVQVDVR</sequence>
<comment type="pathway">
    <text evidence="2">Purine metabolism; 7-cyano-7-deazaguanine biosynthesis.</text>
</comment>
<dbReference type="PANTHER" id="PTHR12589">
    <property type="entry name" value="PYRUVOYL TETRAHYDROBIOPTERIN SYNTHASE"/>
    <property type="match status" value="1"/>
</dbReference>
<keyword evidence="8" id="KW-0456">Lyase</keyword>
<keyword evidence="7" id="KW-0862">Zinc</keyword>
<dbReference type="GO" id="GO:0046872">
    <property type="term" value="F:metal ion binding"/>
    <property type="evidence" value="ECO:0007669"/>
    <property type="project" value="UniProtKB-KW"/>
</dbReference>
<gene>
    <name evidence="11" type="ORF">MEBOL_002464</name>
</gene>
<evidence type="ECO:0000256" key="5">
    <source>
        <dbReference type="ARBA" id="ARBA00018141"/>
    </source>
</evidence>
<dbReference type="AlphaFoldDB" id="A0A250IB90"/>
<dbReference type="Pfam" id="PF01242">
    <property type="entry name" value="PTPS"/>
    <property type="match status" value="1"/>
</dbReference>
<dbReference type="UniPathway" id="UPA00391"/>
<accession>A0A250IB90</accession>
<protein>
    <recommendedName>
        <fullName evidence="5">6-carboxy-5,6,7,8-tetrahydropterin synthase</fullName>
        <ecNumber evidence="4">4.1.2.50</ecNumber>
    </recommendedName>
    <alternativeName>
        <fullName evidence="9">Queuosine biosynthesis protein QueD</fullName>
    </alternativeName>
</protein>
<comment type="catalytic activity">
    <reaction evidence="10">
        <text>7,8-dihydroneopterin 3'-triphosphate + H2O = 6-carboxy-5,6,7,8-tetrahydropterin + triphosphate + acetaldehyde + 2 H(+)</text>
        <dbReference type="Rhea" id="RHEA:27966"/>
        <dbReference type="ChEBI" id="CHEBI:15343"/>
        <dbReference type="ChEBI" id="CHEBI:15377"/>
        <dbReference type="ChEBI" id="CHEBI:15378"/>
        <dbReference type="ChEBI" id="CHEBI:18036"/>
        <dbReference type="ChEBI" id="CHEBI:58462"/>
        <dbReference type="ChEBI" id="CHEBI:61032"/>
        <dbReference type="EC" id="4.1.2.50"/>
    </reaction>
</comment>
<proteinExistence type="inferred from homology"/>
<evidence type="ECO:0000256" key="6">
    <source>
        <dbReference type="ARBA" id="ARBA00022723"/>
    </source>
</evidence>
<evidence type="ECO:0000256" key="3">
    <source>
        <dbReference type="ARBA" id="ARBA00008900"/>
    </source>
</evidence>
<dbReference type="InterPro" id="IPR038418">
    <property type="entry name" value="6-PTP_synth/QueD_sf"/>
</dbReference>
<comment type="similarity">
    <text evidence="3">Belongs to the PTPS family. QueD subfamily.</text>
</comment>
<evidence type="ECO:0000313" key="11">
    <source>
        <dbReference type="EMBL" id="ATB29015.1"/>
    </source>
</evidence>
<evidence type="ECO:0000313" key="12">
    <source>
        <dbReference type="Proteomes" id="UP000217289"/>
    </source>
</evidence>
<organism evidence="11 12">
    <name type="scientific">Melittangium boletus DSM 14713</name>
    <dbReference type="NCBI Taxonomy" id="1294270"/>
    <lineage>
        <taxon>Bacteria</taxon>
        <taxon>Pseudomonadati</taxon>
        <taxon>Myxococcota</taxon>
        <taxon>Myxococcia</taxon>
        <taxon>Myxococcales</taxon>
        <taxon>Cystobacterineae</taxon>
        <taxon>Archangiaceae</taxon>
        <taxon>Melittangium</taxon>
    </lineage>
</organism>
<dbReference type="InterPro" id="IPR007115">
    <property type="entry name" value="6-PTP_synth/QueD"/>
</dbReference>
<evidence type="ECO:0000256" key="1">
    <source>
        <dbReference type="ARBA" id="ARBA00001947"/>
    </source>
</evidence>
<dbReference type="KEGG" id="mbd:MEBOL_002464"/>
<dbReference type="OrthoDB" id="9804698at2"/>
<keyword evidence="6" id="KW-0479">Metal-binding</keyword>
<dbReference type="EC" id="4.1.2.50" evidence="4"/>
<dbReference type="SUPFAM" id="SSF55620">
    <property type="entry name" value="Tetrahydrobiopterin biosynthesis enzymes-like"/>
    <property type="match status" value="1"/>
</dbReference>
<dbReference type="Proteomes" id="UP000217289">
    <property type="component" value="Chromosome"/>
</dbReference>
<evidence type="ECO:0000256" key="4">
    <source>
        <dbReference type="ARBA" id="ARBA00012982"/>
    </source>
</evidence>